<dbReference type="Proteomes" id="UP000186583">
    <property type="component" value="Unassembled WGS sequence"/>
</dbReference>
<dbReference type="STRING" id="708187.A0A1Q8RA43"/>
<protein>
    <recommendedName>
        <fullName evidence="4">F-box domain-containing protein</fullName>
    </recommendedName>
</protein>
<evidence type="ECO:0000313" key="3">
    <source>
        <dbReference type="Proteomes" id="UP000186583"/>
    </source>
</evidence>
<dbReference type="OrthoDB" id="5137852at2759"/>
<evidence type="ECO:0008006" key="4">
    <source>
        <dbReference type="Google" id="ProtNLM"/>
    </source>
</evidence>
<keyword evidence="3" id="KW-1185">Reference proteome</keyword>
<reference evidence="2 3" key="1">
    <citation type="submission" date="2016-11" db="EMBL/GenBank/DDBJ databases">
        <title>Draft Genome Assembly of Colletotrichum chlorophyti a pathogen of herbaceous plants.</title>
        <authorList>
            <person name="Gan P."/>
            <person name="Narusaka M."/>
            <person name="Tsushima A."/>
            <person name="Narusaka Y."/>
            <person name="Takano Y."/>
            <person name="Shirasu K."/>
        </authorList>
    </citation>
    <scope>NUCLEOTIDE SEQUENCE [LARGE SCALE GENOMIC DNA]</scope>
    <source>
        <strain evidence="2 3">NTL11</strain>
    </source>
</reference>
<name>A0A1Q8RA43_9PEZI</name>
<feature type="region of interest" description="Disordered" evidence="1">
    <location>
        <begin position="495"/>
        <end position="517"/>
    </location>
</feature>
<proteinExistence type="predicted"/>
<organism evidence="2 3">
    <name type="scientific">Colletotrichum chlorophyti</name>
    <dbReference type="NCBI Taxonomy" id="708187"/>
    <lineage>
        <taxon>Eukaryota</taxon>
        <taxon>Fungi</taxon>
        <taxon>Dikarya</taxon>
        <taxon>Ascomycota</taxon>
        <taxon>Pezizomycotina</taxon>
        <taxon>Sordariomycetes</taxon>
        <taxon>Hypocreomycetidae</taxon>
        <taxon>Glomerellales</taxon>
        <taxon>Glomerellaceae</taxon>
        <taxon>Colletotrichum</taxon>
    </lineage>
</organism>
<sequence length="517" mass="59326">MGIPPELVNLIVTQFVEYEPLQLPHYAYGRCRDLKAWNIFCATSDPGFRVVVKDQKGIDYETTLVGCFLRDLISLSKLRLVSRQWNEAVSRLFKKQKWWNVQLDDKQSLGRAVACFSAPNVGLGDPVRNLMIDGMSDLQTFERVYYYDDERFEGQDVEDDYIVMNSYVDRIQAESWCSMRPEKAELHYDKSEEHTLLRHLFDRLSYVERFTVKFPGAASNSNLEAECYDMQGLEETMSSIQYGLRSPALQHLVDLSLEVPSTWHVGELAKTLSSGARDRLTRLRLVIVDATGPCGSPWYVIHEQGHNDSTTTEISGYGYAPGNVQVAYPNQENQDSLWDLVASCKNLESLAVEASHYLDLNRLNRKPAPKSRGLRNLSLYRIRTNVSSILKLLSATPGSDLPPAARRVNLEHVKIHSDGGNWEKVFDYLRTRCPNLELFRACQLTYFSEHPRFEYNHRPHENYSVIWTAQGLEGNNDEKSVARLYRKMVQKVGKPERYPVTDGPDDDSDWESDGEEW</sequence>
<accession>A0A1Q8RA43</accession>
<dbReference type="EMBL" id="MPGH01000257">
    <property type="protein sequence ID" value="OLN81215.1"/>
    <property type="molecule type" value="Genomic_DNA"/>
</dbReference>
<gene>
    <name evidence="2" type="ORF">CCHL11_07367</name>
</gene>
<dbReference type="AlphaFoldDB" id="A0A1Q8RA43"/>
<comment type="caution">
    <text evidence="2">The sequence shown here is derived from an EMBL/GenBank/DDBJ whole genome shotgun (WGS) entry which is preliminary data.</text>
</comment>
<evidence type="ECO:0000256" key="1">
    <source>
        <dbReference type="SAM" id="MobiDB-lite"/>
    </source>
</evidence>
<feature type="compositionally biased region" description="Acidic residues" evidence="1">
    <location>
        <begin position="503"/>
        <end position="517"/>
    </location>
</feature>
<evidence type="ECO:0000313" key="2">
    <source>
        <dbReference type="EMBL" id="OLN81215.1"/>
    </source>
</evidence>